<dbReference type="SMART" id="SM00240">
    <property type="entry name" value="FHA"/>
    <property type="match status" value="1"/>
</dbReference>
<evidence type="ECO:0000259" key="8">
    <source>
        <dbReference type="PROSITE" id="PS50006"/>
    </source>
</evidence>
<feature type="compositionally biased region" description="Basic and acidic residues" evidence="7">
    <location>
        <begin position="204"/>
        <end position="223"/>
    </location>
</feature>
<feature type="compositionally biased region" description="Basic and acidic residues" evidence="7">
    <location>
        <begin position="1234"/>
        <end position="1243"/>
    </location>
</feature>
<proteinExistence type="predicted"/>
<feature type="compositionally biased region" description="Basic and acidic residues" evidence="7">
    <location>
        <begin position="1317"/>
        <end position="1326"/>
    </location>
</feature>
<reference evidence="9" key="1">
    <citation type="submission" date="2025-08" db="UniProtKB">
        <authorList>
            <consortium name="Ensembl"/>
        </authorList>
    </citation>
    <scope>IDENTIFICATION</scope>
</reference>
<dbReference type="CDD" id="cd22673">
    <property type="entry name" value="FHA_Ki67"/>
    <property type="match status" value="1"/>
</dbReference>
<feature type="compositionally biased region" description="Basic residues" evidence="7">
    <location>
        <begin position="734"/>
        <end position="746"/>
    </location>
</feature>
<dbReference type="Gene3D" id="2.60.200.20">
    <property type="match status" value="1"/>
</dbReference>
<feature type="compositionally biased region" description="Basic and acidic residues" evidence="7">
    <location>
        <begin position="1423"/>
        <end position="1433"/>
    </location>
</feature>
<dbReference type="Pfam" id="PF15276">
    <property type="entry name" value="PP1_bind"/>
    <property type="match status" value="1"/>
</dbReference>
<dbReference type="SUPFAM" id="SSF49879">
    <property type="entry name" value="SMAD/FHA domain"/>
    <property type="match status" value="1"/>
</dbReference>
<organism evidence="9 10">
    <name type="scientific">Paramormyrops kingsleyae</name>
    <dbReference type="NCBI Taxonomy" id="1676925"/>
    <lineage>
        <taxon>Eukaryota</taxon>
        <taxon>Metazoa</taxon>
        <taxon>Chordata</taxon>
        <taxon>Craniata</taxon>
        <taxon>Vertebrata</taxon>
        <taxon>Euteleostomi</taxon>
        <taxon>Actinopterygii</taxon>
        <taxon>Neopterygii</taxon>
        <taxon>Teleostei</taxon>
        <taxon>Osteoglossocephala</taxon>
        <taxon>Osteoglossomorpha</taxon>
        <taxon>Osteoglossiformes</taxon>
        <taxon>Mormyridae</taxon>
        <taxon>Paramormyrops</taxon>
    </lineage>
</organism>
<feature type="compositionally biased region" description="Low complexity" evidence="7">
    <location>
        <begin position="274"/>
        <end position="283"/>
    </location>
</feature>
<dbReference type="InterPro" id="IPR000253">
    <property type="entry name" value="FHA_dom"/>
</dbReference>
<feature type="compositionally biased region" description="Basic and acidic residues" evidence="7">
    <location>
        <begin position="1502"/>
        <end position="1512"/>
    </location>
</feature>
<dbReference type="PANTHER" id="PTHR21603">
    <property type="entry name" value="ANTIGEN KI-67-LIKE PROTEIN"/>
    <property type="match status" value="1"/>
</dbReference>
<evidence type="ECO:0000256" key="5">
    <source>
        <dbReference type="ARBA" id="ARBA00023242"/>
    </source>
</evidence>
<keyword evidence="4" id="KW-0832">Ubl conjugation</keyword>
<dbReference type="GO" id="GO:0005694">
    <property type="term" value="C:chromosome"/>
    <property type="evidence" value="ECO:0007669"/>
    <property type="project" value="TreeGrafter"/>
</dbReference>
<evidence type="ECO:0000256" key="4">
    <source>
        <dbReference type="ARBA" id="ARBA00022843"/>
    </source>
</evidence>
<dbReference type="Ensembl" id="ENSPKIT00000022497.1">
    <property type="protein sequence ID" value="ENSPKIP00000041462.1"/>
    <property type="gene ID" value="ENSPKIG00000017988.1"/>
</dbReference>
<feature type="compositionally biased region" description="Basic and acidic residues" evidence="7">
    <location>
        <begin position="1803"/>
        <end position="1816"/>
    </location>
</feature>
<keyword evidence="10" id="KW-1185">Reference proteome</keyword>
<name>A0A3B3TDW9_9TELE</name>
<reference evidence="9" key="2">
    <citation type="submission" date="2025-09" db="UniProtKB">
        <authorList>
            <consortium name="Ensembl"/>
        </authorList>
    </citation>
    <scope>IDENTIFICATION</scope>
</reference>
<comment type="subcellular location">
    <subcellularLocation>
        <location evidence="1">Nucleus</location>
    </subcellularLocation>
</comment>
<feature type="compositionally biased region" description="Basic and acidic residues" evidence="7">
    <location>
        <begin position="1648"/>
        <end position="1658"/>
    </location>
</feature>
<evidence type="ECO:0000256" key="2">
    <source>
        <dbReference type="ARBA" id="ARBA00022499"/>
    </source>
</evidence>
<accession>A0A3B3TDW9</accession>
<evidence type="ECO:0000256" key="7">
    <source>
        <dbReference type="SAM" id="MobiDB-lite"/>
    </source>
</evidence>
<dbReference type="Proteomes" id="UP000261540">
    <property type="component" value="Unplaced"/>
</dbReference>
<feature type="compositionally biased region" description="Polar residues" evidence="7">
    <location>
        <begin position="1375"/>
        <end position="1387"/>
    </location>
</feature>
<dbReference type="SMART" id="SM01295">
    <property type="entry name" value="K167R"/>
    <property type="match status" value="1"/>
</dbReference>
<feature type="compositionally biased region" description="Low complexity" evidence="7">
    <location>
        <begin position="598"/>
        <end position="608"/>
    </location>
</feature>
<dbReference type="PROSITE" id="PS50006">
    <property type="entry name" value="FHA_DOMAIN"/>
    <property type="match status" value="1"/>
</dbReference>
<feature type="region of interest" description="Disordered" evidence="7">
    <location>
        <begin position="338"/>
        <end position="662"/>
    </location>
</feature>
<dbReference type="Pfam" id="PF00498">
    <property type="entry name" value="FHA"/>
    <property type="match status" value="1"/>
</dbReference>
<dbReference type="InterPro" id="IPR029334">
    <property type="entry name" value="PP1-bd"/>
</dbReference>
<feature type="compositionally biased region" description="Low complexity" evidence="7">
    <location>
        <begin position="1675"/>
        <end position="1684"/>
    </location>
</feature>
<feature type="compositionally biased region" description="Basic and acidic residues" evidence="7">
    <location>
        <begin position="1591"/>
        <end position="1600"/>
    </location>
</feature>
<feature type="compositionally biased region" description="Basic residues" evidence="7">
    <location>
        <begin position="1448"/>
        <end position="1457"/>
    </location>
</feature>
<feature type="domain" description="FHA" evidence="8">
    <location>
        <begin position="26"/>
        <end position="76"/>
    </location>
</feature>
<dbReference type="STRING" id="1676925.ENSPKIP00000041462"/>
<feature type="compositionally biased region" description="Basic residues" evidence="7">
    <location>
        <begin position="1834"/>
        <end position="1843"/>
    </location>
</feature>
<feature type="compositionally biased region" description="Polar residues" evidence="7">
    <location>
        <begin position="1685"/>
        <end position="1694"/>
    </location>
</feature>
<feature type="region of interest" description="Disordered" evidence="7">
    <location>
        <begin position="1557"/>
        <end position="1602"/>
    </location>
</feature>
<evidence type="ECO:0000256" key="1">
    <source>
        <dbReference type="ARBA" id="ARBA00004123"/>
    </source>
</evidence>
<keyword evidence="2" id="KW-1017">Isopeptide bond</keyword>
<feature type="compositionally biased region" description="Polar residues" evidence="7">
    <location>
        <begin position="496"/>
        <end position="518"/>
    </location>
</feature>
<protein>
    <submittedName>
        <fullName evidence="9">Marker of proliferation Ki-67</fullName>
    </submittedName>
</protein>
<feature type="region of interest" description="Disordered" evidence="7">
    <location>
        <begin position="1203"/>
        <end position="1540"/>
    </location>
</feature>
<keyword evidence="5" id="KW-0539">Nucleus</keyword>
<feature type="region of interest" description="Disordered" evidence="7">
    <location>
        <begin position="734"/>
        <end position="759"/>
    </location>
</feature>
<feature type="region of interest" description="Disordered" evidence="7">
    <location>
        <begin position="818"/>
        <end position="840"/>
    </location>
</feature>
<dbReference type="GO" id="GO:0051983">
    <property type="term" value="P:regulation of chromosome segregation"/>
    <property type="evidence" value="ECO:0007669"/>
    <property type="project" value="TreeGrafter"/>
</dbReference>
<dbReference type="GeneTree" id="ENSGT00940000154352"/>
<feature type="compositionally biased region" description="Basic and acidic residues" evidence="7">
    <location>
        <begin position="1722"/>
        <end position="1733"/>
    </location>
</feature>
<evidence type="ECO:0000313" key="9">
    <source>
        <dbReference type="Ensembl" id="ENSPKIP00000041462.1"/>
    </source>
</evidence>
<sequence length="1863" mass="202345">MPLHGKIVVIKRSGGDGTEFPLTAACLFGRKPECDIRIQLPQVSKEHCRIELNENKEVILTNLSSVNPTHINGKPMQQSERLKHGDLITIIDRSFRFECPPEPTPKKIIPPAKRKSETLQVLQEHQVREADALVSGEKGKYPQTPEQTCLKDGTNTVLASVGDSDEAVGKQTFTSLDQSKSTAKEALSPFSELYEITKQSLSEKLPRKSEQPKTPCSRRDSKMEVVPQNKSSDEPDSAPGADVTPKSGRRSMKTTPGRDELASPTQKLQDAIEQVVTPVQVTPKVRRSLKSPAKQLNAGVSEDQLTPVSQKKNHIGTPQKITAAEVAHVLSQDTSVLEDCTITEENGESGEVKEESPRAKGVSSKRTSPRTTAGKRQALSELETAAPSCGENEGGQSGQNKKRKSGDLGGLPVPLMKRKRVSFGGQLSPELFDKRLPPNSPLRRGATPGRRSLSVLKKHPVLRRASIIGLIQELPSEKSSSENPKASSPRRRVSSKAGSTSRTPSPKKTPAAKSQTPSPGKIKSPKVKPGTPSKEKEPKKSPGRKSSPKTVHQSPRRRRSSSKENPLMSKGLKSPASQPQTPVSVLGKTGTPHRRKSSSAGSKSSPKTTSREGESLSAEMPINDSLASQTPIVRGRFSISRIETPSPVTDQDTAASDGSVSVTPSVLLRRVSLKSAKATPKSARRRSALELIRLRRSGASQANLKVVSSWADIVKFGTTKAQTEITAKKRISRGKAVRTVKQKPKPPKTPIQKLKGHFSTGHAESPATIVVGKAHAKAALPTGHAPKFVRNTALTKESMNMNEDLTGIAEIFSTPVNTRRKRANSGKPHSPETPQDVPLGEASVINTPEETGEMVVSPLSVANTLKQGCYSSEAVVRLLTDDQECSFTCSDSVQQKATSDVISSEHAEQQDLVLERMVGSPRQKPEPEMPLTGVKRRMKTPKQKAMQKEDLTGIKRLLKTPKLPKVSEEVSLIGVKELLKTPKVKGQPIDMVGVQRMLTPKVKAVPQVFTTGVKRLMRTPKRKNEPVDDMVGLKRLMRTPKQKNIPVENSFGVKQLLQTPKQKDEPVEDMVGLKRLMRTPRQKNEPVEDMVGLKRLMRTPKQKNEPVEDMVGLKRMMRTPKQKGKPVENKFGIAKLMKSPRLRGTIAVEDYTGLQELMQEPEEVPVARITSKCDISEHVCANPCTSTNGEIFTSAEAKVAFEEPLELPESQSNTSKKAVRGRKKTDVPAEDESADSKRDRAVRAAEPNISEVKSKRGRQTRRGLPSTLGEEVLTPAVATPVKTTRGRRAKLVPGAAEDKTDENLSRGKAGKPIESNETMHAEKEITEQGAQVEPSAEARQGRKAAVVPKNALTPVRKAGRGRTAKRMADTKATVEMQSVETELQSPTKVVDGHGQELASSPQVTKPRRGKKTRSDENNTASESLREDVSKKETNLVTVAEEPASPIVKPHRGRKPKTLVKEVEQPSPAVLPARRMCRGGPSEAAAVTGSPSVHSSKPGRGKKVLDTQEEKLVQPDASSTKVGIKSIRNTRGSRKNNPIADAGTASVCVAAPVPSKVESMVPPNESPGLDNLVIENKKNTTRRGKAAPQDSEANKADKKSAVEQTVAIKAAVKRVVSKKTAKWDLEIPDSQDVTELPGSKKRSGVAGREIVDMSAEKTTEPSTKPRRGRGAKKPSSECSEPVVSEQRSATQSESTAPPLKSSKVNEPAAKNVTAAKRGTKRTIARDESVEHLEEASTTSPSRLSTTKRVRGKAARLEENKPAANQARGQRGPLKKAVKTTEKLEGSQKVETPKPVGRSRKRVVQHMEPEPVSHDKQPGRGNARITEPSDGGKVKSAARGRRKSPTKPEAPSVTEARPVRSTRRK</sequence>
<evidence type="ECO:0000256" key="6">
    <source>
        <dbReference type="ARBA" id="ARBA00023306"/>
    </source>
</evidence>
<feature type="compositionally biased region" description="Basic and acidic residues" evidence="7">
    <location>
        <begin position="1296"/>
        <end position="1305"/>
    </location>
</feature>
<evidence type="ECO:0000313" key="10">
    <source>
        <dbReference type="Proteomes" id="UP000261540"/>
    </source>
</evidence>
<dbReference type="PANTHER" id="PTHR21603:SF17">
    <property type="entry name" value="PROLIFERATION MARKER PROTEIN KI-67"/>
    <property type="match status" value="1"/>
</dbReference>
<feature type="compositionally biased region" description="Polar residues" evidence="7">
    <location>
        <begin position="641"/>
        <end position="662"/>
    </location>
</feature>
<feature type="region of interest" description="Disordered" evidence="7">
    <location>
        <begin position="1615"/>
        <end position="1863"/>
    </location>
</feature>
<dbReference type="Pfam" id="PF08065">
    <property type="entry name" value="KI67R"/>
    <property type="match status" value="2"/>
</dbReference>
<keyword evidence="6" id="KW-0131">Cell cycle</keyword>
<dbReference type="GO" id="GO:0007088">
    <property type="term" value="P:regulation of mitotic nuclear division"/>
    <property type="evidence" value="ECO:0007669"/>
    <property type="project" value="TreeGrafter"/>
</dbReference>
<feature type="region of interest" description="Disordered" evidence="7">
    <location>
        <begin position="201"/>
        <end position="314"/>
    </location>
</feature>
<dbReference type="InterPro" id="IPR012568">
    <property type="entry name" value="KI67R"/>
</dbReference>
<keyword evidence="3" id="KW-0597">Phosphoprotein</keyword>
<feature type="compositionally biased region" description="Basic and acidic residues" evidence="7">
    <location>
        <begin position="1777"/>
        <end position="1790"/>
    </location>
</feature>
<evidence type="ECO:0000256" key="3">
    <source>
        <dbReference type="ARBA" id="ARBA00022553"/>
    </source>
</evidence>
<dbReference type="InterPro" id="IPR008984">
    <property type="entry name" value="SMAD_FHA_dom_sf"/>
</dbReference>
<feature type="compositionally biased region" description="Polar residues" evidence="7">
    <location>
        <begin position="1734"/>
        <end position="1743"/>
    </location>
</feature>
<dbReference type="GO" id="GO:0005634">
    <property type="term" value="C:nucleus"/>
    <property type="evidence" value="ECO:0007669"/>
    <property type="project" value="UniProtKB-SubCell"/>
</dbReference>